<accession>X1C079</accession>
<keyword evidence="1" id="KW-0472">Membrane</keyword>
<feature type="non-terminal residue" evidence="2">
    <location>
        <position position="1"/>
    </location>
</feature>
<name>X1C079_9ZZZZ</name>
<dbReference type="EMBL" id="BART01025484">
    <property type="protein sequence ID" value="GAH01461.1"/>
    <property type="molecule type" value="Genomic_DNA"/>
</dbReference>
<protein>
    <recommendedName>
        <fullName evidence="3">Bacterial Ig-like domain-containing protein</fullName>
    </recommendedName>
</protein>
<evidence type="ECO:0000313" key="2">
    <source>
        <dbReference type="EMBL" id="GAH01461.1"/>
    </source>
</evidence>
<dbReference type="AlphaFoldDB" id="X1C079"/>
<reference evidence="2" key="1">
    <citation type="journal article" date="2014" name="Front. Microbiol.">
        <title>High frequency of phylogenetically diverse reductive dehalogenase-homologous genes in deep subseafloor sedimentary metagenomes.</title>
        <authorList>
            <person name="Kawai M."/>
            <person name="Futagami T."/>
            <person name="Toyoda A."/>
            <person name="Takaki Y."/>
            <person name="Nishi S."/>
            <person name="Hori S."/>
            <person name="Arai W."/>
            <person name="Tsubouchi T."/>
            <person name="Morono Y."/>
            <person name="Uchiyama I."/>
            <person name="Ito T."/>
            <person name="Fujiyama A."/>
            <person name="Inagaki F."/>
            <person name="Takami H."/>
        </authorList>
    </citation>
    <scope>NUCLEOTIDE SEQUENCE</scope>
    <source>
        <strain evidence="2">Expedition CK06-06</strain>
    </source>
</reference>
<dbReference type="Gene3D" id="2.60.40.10">
    <property type="entry name" value="Immunoglobulins"/>
    <property type="match status" value="1"/>
</dbReference>
<keyword evidence="1" id="KW-0812">Transmembrane</keyword>
<evidence type="ECO:0000256" key="1">
    <source>
        <dbReference type="SAM" id="Phobius"/>
    </source>
</evidence>
<sequence length="210" mass="22525">TISSDIFGVTAPSFDVTITDDYLDSMWYTIDGGINNYTFIENGIINQPAWNAKPEGTITLTFYASDIPRNIGIDEVSVVKDVTAPIIVIHSPTDGEEFDTQAPLFNITVTEINLDVMEYSFDGGVTTYVFTNNTVFNQTAWAALTEGDVSITFYARDLAGNEASEAVTVVKTAAGLDPGIIITIVVVSIAGGVAVAAVIYIYIKKRSATA</sequence>
<gene>
    <name evidence="2" type="ORF">S01H4_45733</name>
</gene>
<keyword evidence="1" id="KW-1133">Transmembrane helix</keyword>
<organism evidence="2">
    <name type="scientific">marine sediment metagenome</name>
    <dbReference type="NCBI Taxonomy" id="412755"/>
    <lineage>
        <taxon>unclassified sequences</taxon>
        <taxon>metagenomes</taxon>
        <taxon>ecological metagenomes</taxon>
    </lineage>
</organism>
<proteinExistence type="predicted"/>
<evidence type="ECO:0008006" key="3">
    <source>
        <dbReference type="Google" id="ProtNLM"/>
    </source>
</evidence>
<feature type="transmembrane region" description="Helical" evidence="1">
    <location>
        <begin position="180"/>
        <end position="203"/>
    </location>
</feature>
<dbReference type="InterPro" id="IPR013783">
    <property type="entry name" value="Ig-like_fold"/>
</dbReference>
<comment type="caution">
    <text evidence="2">The sequence shown here is derived from an EMBL/GenBank/DDBJ whole genome shotgun (WGS) entry which is preliminary data.</text>
</comment>